<comment type="caution">
    <text evidence="1">The sequence shown here is derived from an EMBL/GenBank/DDBJ whole genome shotgun (WGS) entry which is preliminary data.</text>
</comment>
<dbReference type="RefSeq" id="WP_130048329.1">
    <property type="nucleotide sequence ID" value="NZ_SEZK01000003.1"/>
</dbReference>
<proteinExistence type="predicted"/>
<organism evidence="1 3">
    <name type="scientific">Aliivibrio finisterrensis</name>
    <dbReference type="NCBI Taxonomy" id="511998"/>
    <lineage>
        <taxon>Bacteria</taxon>
        <taxon>Pseudomonadati</taxon>
        <taxon>Pseudomonadota</taxon>
        <taxon>Gammaproteobacteria</taxon>
        <taxon>Vibrionales</taxon>
        <taxon>Vibrionaceae</taxon>
        <taxon>Aliivibrio</taxon>
    </lineage>
</organism>
<reference evidence="3 4" key="1">
    <citation type="submission" date="2019-02" db="EMBL/GenBank/DDBJ databases">
        <title>Genome sequences of Aliivibrio finisterrensis strains from farmed Atlantic salmon.</title>
        <authorList>
            <person name="Bowman J.P."/>
        </authorList>
    </citation>
    <scope>NUCLEOTIDE SEQUENCE [LARGE SCALE GENOMIC DNA]</scope>
    <source>
        <strain evidence="2 4">A21</strain>
        <strain evidence="1 3">A46</strain>
    </source>
</reference>
<dbReference type="Proteomes" id="UP000294166">
    <property type="component" value="Unassembled WGS sequence"/>
</dbReference>
<dbReference type="EMBL" id="SEZN01000005">
    <property type="protein sequence ID" value="RYU66145.1"/>
    <property type="molecule type" value="Genomic_DNA"/>
</dbReference>
<accession>A0A4Q5KX84</accession>
<sequence>MKKNKITGIPGLEGIPELAGMAKVRLSERSVKHNMSEEEFLFKLALNTFYTTEESFLSSE</sequence>
<name>A0A4Q5KX84_9GAMM</name>
<protein>
    <submittedName>
        <fullName evidence="1">Uncharacterized protein</fullName>
    </submittedName>
</protein>
<dbReference type="AlphaFoldDB" id="A0A4Q5KX84"/>
<evidence type="ECO:0000313" key="1">
    <source>
        <dbReference type="EMBL" id="RYU53700.1"/>
    </source>
</evidence>
<keyword evidence="4" id="KW-1185">Reference proteome</keyword>
<gene>
    <name evidence="2" type="ORF">ERW53_04415</name>
    <name evidence="1" type="ORF">ERW57_03885</name>
</gene>
<dbReference type="Proteomes" id="UP000294063">
    <property type="component" value="Unassembled WGS sequence"/>
</dbReference>
<dbReference type="EMBL" id="SEZK01000003">
    <property type="protein sequence ID" value="RYU53700.1"/>
    <property type="molecule type" value="Genomic_DNA"/>
</dbReference>
<evidence type="ECO:0000313" key="4">
    <source>
        <dbReference type="Proteomes" id="UP000294166"/>
    </source>
</evidence>
<evidence type="ECO:0000313" key="3">
    <source>
        <dbReference type="Proteomes" id="UP000294063"/>
    </source>
</evidence>
<evidence type="ECO:0000313" key="2">
    <source>
        <dbReference type="EMBL" id="RYU66145.1"/>
    </source>
</evidence>